<dbReference type="Proteomes" id="UP001055108">
    <property type="component" value="Unassembled WGS sequence"/>
</dbReference>
<dbReference type="AlphaFoldDB" id="A0AA37MBZ5"/>
<dbReference type="EMBL" id="BPQM01000048">
    <property type="protein sequence ID" value="GJD78976.1"/>
    <property type="molecule type" value="Genomic_DNA"/>
</dbReference>
<keyword evidence="2" id="KW-1185">Reference proteome</keyword>
<organism evidence="1 2">
    <name type="scientific">Methylobacterium gregans</name>
    <dbReference type="NCBI Taxonomy" id="374424"/>
    <lineage>
        <taxon>Bacteria</taxon>
        <taxon>Pseudomonadati</taxon>
        <taxon>Pseudomonadota</taxon>
        <taxon>Alphaproteobacteria</taxon>
        <taxon>Hyphomicrobiales</taxon>
        <taxon>Methylobacteriaceae</taxon>
        <taxon>Methylobacterium</taxon>
    </lineage>
</organism>
<comment type="caution">
    <text evidence="1">The sequence shown here is derived from an EMBL/GenBank/DDBJ whole genome shotgun (WGS) entry which is preliminary data.</text>
</comment>
<evidence type="ECO:0000313" key="2">
    <source>
        <dbReference type="Proteomes" id="UP001055108"/>
    </source>
</evidence>
<dbReference type="RefSeq" id="WP_238302796.1">
    <property type="nucleotide sequence ID" value="NZ_BPQM01000048.1"/>
</dbReference>
<proteinExistence type="predicted"/>
<reference evidence="1" key="1">
    <citation type="journal article" date="2016" name="Front. Microbiol.">
        <title>Genome Sequence of the Piezophilic, Mesophilic Sulfate-Reducing Bacterium Desulfovibrio indicus J2T.</title>
        <authorList>
            <person name="Cao J."/>
            <person name="Maignien L."/>
            <person name="Shao Z."/>
            <person name="Alain K."/>
            <person name="Jebbar M."/>
        </authorList>
    </citation>
    <scope>NUCLEOTIDE SEQUENCE</scope>
    <source>
        <strain evidence="1">NBRC 103626</strain>
    </source>
</reference>
<reference evidence="1" key="2">
    <citation type="submission" date="2021-08" db="EMBL/GenBank/DDBJ databases">
        <authorList>
            <person name="Tani A."/>
            <person name="Ola A."/>
            <person name="Ogura Y."/>
            <person name="Katsura K."/>
            <person name="Hayashi T."/>
        </authorList>
    </citation>
    <scope>NUCLEOTIDE SEQUENCE</scope>
    <source>
        <strain evidence="1">NBRC 103626</strain>
    </source>
</reference>
<accession>A0AA37MBZ5</accession>
<evidence type="ECO:0000313" key="1">
    <source>
        <dbReference type="EMBL" id="GJD78976.1"/>
    </source>
</evidence>
<gene>
    <name evidence="1" type="ORF">NBEOAGPD_2196</name>
</gene>
<name>A0AA37MBZ5_9HYPH</name>
<dbReference type="Gene3D" id="3.40.50.2000">
    <property type="entry name" value="Glycogen Phosphorylase B"/>
    <property type="match status" value="1"/>
</dbReference>
<protein>
    <submittedName>
        <fullName evidence="1">Uncharacterized protein</fullName>
    </submittedName>
</protein>
<sequence>MRETLCRRAGPGLLPLSDRPFNAARSPMKLYEYAAARLPVVYKASAELCRLGLPFAFPYRVQDIFPAAVRAAALYRETGGAEMRAFAEAKSWRGIAERILDFARRVRA</sequence>